<accession>A0A4Q7ZDV9</accession>
<sequence>MTVVVNGVIYEFTRGSDIIRDGMFLEVSVKDTNPLRQVAEIFYSDATAQFFLSCFESDVPLQVLEELIRIAHRDLPPIKS</sequence>
<dbReference type="RefSeq" id="WP_130410330.1">
    <property type="nucleotide sequence ID" value="NZ_SHKX01000001.1"/>
</dbReference>
<protein>
    <submittedName>
        <fullName evidence="1">Uncharacterized protein</fullName>
    </submittedName>
</protein>
<evidence type="ECO:0000313" key="2">
    <source>
        <dbReference type="Proteomes" id="UP000292423"/>
    </source>
</evidence>
<name>A0A4Q7ZDV9_9GAMM</name>
<organism evidence="1 2">
    <name type="scientific">Fluviicoccus keumensis</name>
    <dbReference type="NCBI Taxonomy" id="1435465"/>
    <lineage>
        <taxon>Bacteria</taxon>
        <taxon>Pseudomonadati</taxon>
        <taxon>Pseudomonadota</taxon>
        <taxon>Gammaproteobacteria</taxon>
        <taxon>Moraxellales</taxon>
        <taxon>Moraxellaceae</taxon>
        <taxon>Fluviicoccus</taxon>
    </lineage>
</organism>
<gene>
    <name evidence="1" type="ORF">EV700_0026</name>
</gene>
<dbReference type="EMBL" id="SHKX01000001">
    <property type="protein sequence ID" value="RZU48235.1"/>
    <property type="molecule type" value="Genomic_DNA"/>
</dbReference>
<dbReference type="OrthoDB" id="9156256at2"/>
<reference evidence="1 2" key="1">
    <citation type="submission" date="2019-02" db="EMBL/GenBank/DDBJ databases">
        <title>Genomic Encyclopedia of Type Strains, Phase IV (KMG-IV): sequencing the most valuable type-strain genomes for metagenomic binning, comparative biology and taxonomic classification.</title>
        <authorList>
            <person name="Goeker M."/>
        </authorList>
    </citation>
    <scope>NUCLEOTIDE SEQUENCE [LARGE SCALE GENOMIC DNA]</scope>
    <source>
        <strain evidence="1 2">DSM 105135</strain>
    </source>
</reference>
<proteinExistence type="predicted"/>
<evidence type="ECO:0000313" key="1">
    <source>
        <dbReference type="EMBL" id="RZU48235.1"/>
    </source>
</evidence>
<dbReference type="Proteomes" id="UP000292423">
    <property type="component" value="Unassembled WGS sequence"/>
</dbReference>
<comment type="caution">
    <text evidence="1">The sequence shown here is derived from an EMBL/GenBank/DDBJ whole genome shotgun (WGS) entry which is preliminary data.</text>
</comment>
<keyword evidence="2" id="KW-1185">Reference proteome</keyword>
<dbReference type="AlphaFoldDB" id="A0A4Q7ZDV9"/>